<reference evidence="4" key="1">
    <citation type="journal article" date="2020" name="Stud. Mycol.">
        <title>101 Dothideomycetes genomes: a test case for predicting lifestyles and emergence of pathogens.</title>
        <authorList>
            <person name="Haridas S."/>
            <person name="Albert R."/>
            <person name="Binder M."/>
            <person name="Bloem J."/>
            <person name="Labutti K."/>
            <person name="Salamov A."/>
            <person name="Andreopoulos B."/>
            <person name="Baker S."/>
            <person name="Barry K."/>
            <person name="Bills G."/>
            <person name="Bluhm B."/>
            <person name="Cannon C."/>
            <person name="Castanera R."/>
            <person name="Culley D."/>
            <person name="Daum C."/>
            <person name="Ezra D."/>
            <person name="Gonzalez J."/>
            <person name="Henrissat B."/>
            <person name="Kuo A."/>
            <person name="Liang C."/>
            <person name="Lipzen A."/>
            <person name="Lutzoni F."/>
            <person name="Magnuson J."/>
            <person name="Mondo S."/>
            <person name="Nolan M."/>
            <person name="Ohm R."/>
            <person name="Pangilinan J."/>
            <person name="Park H.-J."/>
            <person name="Ramirez L."/>
            <person name="Alfaro M."/>
            <person name="Sun H."/>
            <person name="Tritt A."/>
            <person name="Yoshinaga Y."/>
            <person name="Zwiers L.-H."/>
            <person name="Turgeon B."/>
            <person name="Goodwin S."/>
            <person name="Spatafora J."/>
            <person name="Crous P."/>
            <person name="Grigoriev I."/>
        </authorList>
    </citation>
    <scope>NUCLEOTIDE SEQUENCE</scope>
    <source>
        <strain evidence="4">CBS 107.79</strain>
    </source>
</reference>
<dbReference type="EMBL" id="ML976712">
    <property type="protein sequence ID" value="KAF1969169.1"/>
    <property type="molecule type" value="Genomic_DNA"/>
</dbReference>
<organism evidence="4 5">
    <name type="scientific">Bimuria novae-zelandiae CBS 107.79</name>
    <dbReference type="NCBI Taxonomy" id="1447943"/>
    <lineage>
        <taxon>Eukaryota</taxon>
        <taxon>Fungi</taxon>
        <taxon>Dikarya</taxon>
        <taxon>Ascomycota</taxon>
        <taxon>Pezizomycotina</taxon>
        <taxon>Dothideomycetes</taxon>
        <taxon>Pleosporomycetidae</taxon>
        <taxon>Pleosporales</taxon>
        <taxon>Massarineae</taxon>
        <taxon>Didymosphaeriaceae</taxon>
        <taxon>Bimuria</taxon>
    </lineage>
</organism>
<proteinExistence type="predicted"/>
<dbReference type="InterPro" id="IPR046529">
    <property type="entry name" value="DUF6594"/>
</dbReference>
<dbReference type="Pfam" id="PF20237">
    <property type="entry name" value="DUF6594"/>
    <property type="match status" value="1"/>
</dbReference>
<evidence type="ECO:0000256" key="1">
    <source>
        <dbReference type="SAM" id="Coils"/>
    </source>
</evidence>
<dbReference type="PANTHER" id="PTHR34502:SF4">
    <property type="entry name" value="DUF6594 DOMAIN-CONTAINING PROTEIN"/>
    <property type="match status" value="1"/>
</dbReference>
<feature type="transmembrane region" description="Helical" evidence="2">
    <location>
        <begin position="220"/>
        <end position="239"/>
    </location>
</feature>
<feature type="transmembrane region" description="Helical" evidence="2">
    <location>
        <begin position="245"/>
        <end position="264"/>
    </location>
</feature>
<accession>A0A6A5UZ02</accession>
<evidence type="ECO:0000313" key="5">
    <source>
        <dbReference type="Proteomes" id="UP000800036"/>
    </source>
</evidence>
<feature type="coiled-coil region" evidence="1">
    <location>
        <begin position="29"/>
        <end position="56"/>
    </location>
</feature>
<dbReference type="OrthoDB" id="3533814at2759"/>
<sequence>PDLAAWIAHDPDGESYVFCKFDRLSARNLLNMQSQLIELERQIDEWDEAARRSQDLDLRLSVQRWETFEDNATDSQRPEFKRKELDEKLKKQLREYDETLLLQSQVSNLDQPSDRVFHAFDSFLNKPQPLLSGRAKKMLEGRTDLVALRPPPDTDPLSRLLRNHWPVDGSSVHEAGSNTAHFHEHHVKRLVLFITMLVAAVLLIGAIVSLYFVKRPTAKLGMIACFTTLFSISVGSLTSAKRQEVFAASAAYAAVLIVFVSGDFDKD</sequence>
<keyword evidence="2" id="KW-0812">Transmembrane</keyword>
<evidence type="ECO:0000256" key="2">
    <source>
        <dbReference type="SAM" id="Phobius"/>
    </source>
</evidence>
<feature type="transmembrane region" description="Helical" evidence="2">
    <location>
        <begin position="190"/>
        <end position="213"/>
    </location>
</feature>
<keyword evidence="2" id="KW-1133">Transmembrane helix</keyword>
<dbReference type="PANTHER" id="PTHR34502">
    <property type="entry name" value="DUF6594 DOMAIN-CONTAINING PROTEIN-RELATED"/>
    <property type="match status" value="1"/>
</dbReference>
<keyword evidence="1" id="KW-0175">Coiled coil</keyword>
<protein>
    <recommendedName>
        <fullName evidence="3">DUF6594 domain-containing protein</fullName>
    </recommendedName>
</protein>
<keyword evidence="5" id="KW-1185">Reference proteome</keyword>
<keyword evidence="2" id="KW-0472">Membrane</keyword>
<gene>
    <name evidence="4" type="ORF">BU23DRAFT_477914</name>
</gene>
<dbReference type="Proteomes" id="UP000800036">
    <property type="component" value="Unassembled WGS sequence"/>
</dbReference>
<feature type="domain" description="DUF6594" evidence="3">
    <location>
        <begin position="1"/>
        <end position="256"/>
    </location>
</feature>
<evidence type="ECO:0000313" key="4">
    <source>
        <dbReference type="EMBL" id="KAF1969169.1"/>
    </source>
</evidence>
<dbReference type="AlphaFoldDB" id="A0A6A5UZ02"/>
<feature type="non-terminal residue" evidence="4">
    <location>
        <position position="1"/>
    </location>
</feature>
<evidence type="ECO:0000259" key="3">
    <source>
        <dbReference type="Pfam" id="PF20237"/>
    </source>
</evidence>
<name>A0A6A5UZ02_9PLEO</name>